<evidence type="ECO:0000313" key="8">
    <source>
        <dbReference type="Proteomes" id="UP000655420"/>
    </source>
</evidence>
<feature type="transmembrane region" description="Helical" evidence="6">
    <location>
        <begin position="283"/>
        <end position="302"/>
    </location>
</feature>
<evidence type="ECO:0000256" key="4">
    <source>
        <dbReference type="ARBA" id="ARBA00022989"/>
    </source>
</evidence>
<dbReference type="GO" id="GO:0015920">
    <property type="term" value="P:lipopolysaccharide transport"/>
    <property type="evidence" value="ECO:0007669"/>
    <property type="project" value="TreeGrafter"/>
</dbReference>
<comment type="subcellular location">
    <subcellularLocation>
        <location evidence="1">Cell membrane</location>
        <topology evidence="1">Multi-pass membrane protein</topology>
    </subcellularLocation>
</comment>
<evidence type="ECO:0000256" key="3">
    <source>
        <dbReference type="ARBA" id="ARBA00022692"/>
    </source>
</evidence>
<keyword evidence="3 6" id="KW-0812">Transmembrane</keyword>
<sequence>MSPLLSRRLVDRYLLRLMLPRMGAALIVTLVALLLERMLRLFDLVTGQGATIGPALGMAISLVPHYIGLAMPAAFCIGVLTCLASLSQQNEIDALESAGWSLRRIGVPFILCALVLMLFSLALFGVIQPYSRYAYYEIRHSVLTSAWNGRIEQGVFVEAGEDLTLSAAAIDPTGRVLDRVFAIQKDVKGEVVLTARRGLVVPEDGGKTVRLLLSDGVAMTPDGGRLDFNELALERRFPADANPFRPRGDSERELTMAELFTLMRGEGVLPPDPRYAAEFHARLIRAVSLIGVALLAVPLGVARKRSPAWPRIAIAIGILAAYDNVIKMVESMADLGKIDPALGLWGLCAGFIALTGLVFLLTPGQGALSPVRSVLRLIDLVIGDVRRLLRRSGDTDESEDSAGARG</sequence>
<evidence type="ECO:0000256" key="1">
    <source>
        <dbReference type="ARBA" id="ARBA00004651"/>
    </source>
</evidence>
<gene>
    <name evidence="7" type="ORF">H0I76_13910</name>
</gene>
<dbReference type="EMBL" id="JAEHHL010000008">
    <property type="protein sequence ID" value="MBK0400290.1"/>
    <property type="molecule type" value="Genomic_DNA"/>
</dbReference>
<keyword evidence="4 6" id="KW-1133">Transmembrane helix</keyword>
<dbReference type="GO" id="GO:0043190">
    <property type="term" value="C:ATP-binding cassette (ABC) transporter complex"/>
    <property type="evidence" value="ECO:0007669"/>
    <property type="project" value="TreeGrafter"/>
</dbReference>
<proteinExistence type="predicted"/>
<name>A0A8J7M9K3_9RHOB</name>
<feature type="transmembrane region" description="Helical" evidence="6">
    <location>
        <begin position="341"/>
        <end position="361"/>
    </location>
</feature>
<accession>A0A8J7M9K3</accession>
<feature type="transmembrane region" description="Helical" evidence="6">
    <location>
        <begin position="66"/>
        <end position="86"/>
    </location>
</feature>
<reference evidence="7" key="1">
    <citation type="submission" date="2020-12" db="EMBL/GenBank/DDBJ databases">
        <title>Bacterial taxonomy.</title>
        <authorList>
            <person name="Pan X."/>
        </authorList>
    </citation>
    <scope>NUCLEOTIDE SEQUENCE</scope>
    <source>
        <strain evidence="7">M0105</strain>
    </source>
</reference>
<dbReference type="AlphaFoldDB" id="A0A8J7M9K3"/>
<dbReference type="PANTHER" id="PTHR33529:SF2">
    <property type="entry name" value="LIPOPOLYSACCHARIDE EXPORT SYSTEM PERMEASE PROTEIN LPTG"/>
    <property type="match status" value="1"/>
</dbReference>
<evidence type="ECO:0000313" key="7">
    <source>
        <dbReference type="EMBL" id="MBK0400290.1"/>
    </source>
</evidence>
<evidence type="ECO:0000256" key="2">
    <source>
        <dbReference type="ARBA" id="ARBA00022475"/>
    </source>
</evidence>
<evidence type="ECO:0000256" key="6">
    <source>
        <dbReference type="SAM" id="Phobius"/>
    </source>
</evidence>
<keyword evidence="5 6" id="KW-0472">Membrane</keyword>
<dbReference type="PANTHER" id="PTHR33529">
    <property type="entry name" value="SLR0882 PROTEIN-RELATED"/>
    <property type="match status" value="1"/>
</dbReference>
<organism evidence="7 8">
    <name type="scientific">Thermohalobaculum xanthum</name>
    <dbReference type="NCBI Taxonomy" id="2753746"/>
    <lineage>
        <taxon>Bacteria</taxon>
        <taxon>Pseudomonadati</taxon>
        <taxon>Pseudomonadota</taxon>
        <taxon>Alphaproteobacteria</taxon>
        <taxon>Rhodobacterales</taxon>
        <taxon>Paracoccaceae</taxon>
        <taxon>Thermohalobaculum</taxon>
    </lineage>
</organism>
<feature type="transmembrane region" description="Helical" evidence="6">
    <location>
        <begin position="106"/>
        <end position="127"/>
    </location>
</feature>
<feature type="transmembrane region" description="Helical" evidence="6">
    <location>
        <begin position="13"/>
        <end position="35"/>
    </location>
</feature>
<dbReference type="RefSeq" id="WP_200610885.1">
    <property type="nucleotide sequence ID" value="NZ_JAEHHL010000008.1"/>
</dbReference>
<feature type="transmembrane region" description="Helical" evidence="6">
    <location>
        <begin position="308"/>
        <end position="329"/>
    </location>
</feature>
<dbReference type="Proteomes" id="UP000655420">
    <property type="component" value="Unassembled WGS sequence"/>
</dbReference>
<dbReference type="Pfam" id="PF03739">
    <property type="entry name" value="LptF_LptG"/>
    <property type="match status" value="1"/>
</dbReference>
<keyword evidence="8" id="KW-1185">Reference proteome</keyword>
<dbReference type="InterPro" id="IPR005495">
    <property type="entry name" value="LptG/LptF_permease"/>
</dbReference>
<keyword evidence="2" id="KW-1003">Cell membrane</keyword>
<protein>
    <submittedName>
        <fullName evidence="7">LptF/LptG family permease</fullName>
    </submittedName>
</protein>
<evidence type="ECO:0000256" key="5">
    <source>
        <dbReference type="ARBA" id="ARBA00023136"/>
    </source>
</evidence>
<comment type="caution">
    <text evidence="7">The sequence shown here is derived from an EMBL/GenBank/DDBJ whole genome shotgun (WGS) entry which is preliminary data.</text>
</comment>